<protein>
    <submittedName>
        <fullName evidence="1">Uncharacterized protein</fullName>
    </submittedName>
</protein>
<organism evidence="1">
    <name type="scientific">Siphoviridae sp. ctmpG14</name>
    <dbReference type="NCBI Taxonomy" id="2825654"/>
    <lineage>
        <taxon>Viruses</taxon>
        <taxon>Duplodnaviria</taxon>
        <taxon>Heunggongvirae</taxon>
        <taxon>Uroviricota</taxon>
        <taxon>Caudoviricetes</taxon>
    </lineage>
</organism>
<dbReference type="EMBL" id="BK015384">
    <property type="protein sequence ID" value="DAE04199.1"/>
    <property type="molecule type" value="Genomic_DNA"/>
</dbReference>
<accession>A0A8S5PAK4</accession>
<name>A0A8S5PAK4_9CAUD</name>
<evidence type="ECO:0000313" key="1">
    <source>
        <dbReference type="EMBL" id="DAE04199.1"/>
    </source>
</evidence>
<sequence>MKIQANFVTKPLPRKSLKSRRYSRHCQGNSHLLIGNLQSLLFLGIESANPRQ</sequence>
<reference evidence="1" key="1">
    <citation type="journal article" date="2021" name="Proc. Natl. Acad. Sci. U.S.A.">
        <title>A Catalog of Tens of Thousands of Viruses from Human Metagenomes Reveals Hidden Associations with Chronic Diseases.</title>
        <authorList>
            <person name="Tisza M.J."/>
            <person name="Buck C.B."/>
        </authorList>
    </citation>
    <scope>NUCLEOTIDE SEQUENCE</scope>
    <source>
        <strain evidence="1">CtmpG14</strain>
    </source>
</reference>
<proteinExistence type="predicted"/>